<reference evidence="3" key="1">
    <citation type="submission" date="2020-11" db="EMBL/GenBank/DDBJ databases">
        <title>Isolation and identification of active actinomycetes.</title>
        <authorList>
            <person name="Yu B."/>
        </authorList>
    </citation>
    <scope>NUCLEOTIDE SEQUENCE</scope>
    <source>
        <strain evidence="3">NEAU-YB345</strain>
    </source>
</reference>
<evidence type="ECO:0000313" key="3">
    <source>
        <dbReference type="EMBL" id="MBF9070055.1"/>
    </source>
</evidence>
<feature type="compositionally biased region" description="Basic and acidic residues" evidence="1">
    <location>
        <begin position="7"/>
        <end position="18"/>
    </location>
</feature>
<name>A0A931FF96_9ACTN</name>
<feature type="region of interest" description="Disordered" evidence="1">
    <location>
        <begin position="1"/>
        <end position="36"/>
    </location>
</feature>
<evidence type="ECO:0000256" key="2">
    <source>
        <dbReference type="SAM" id="Phobius"/>
    </source>
</evidence>
<dbReference type="Proteomes" id="UP000657385">
    <property type="component" value="Unassembled WGS sequence"/>
</dbReference>
<feature type="compositionally biased region" description="Low complexity" evidence="1">
    <location>
        <begin position="19"/>
        <end position="31"/>
    </location>
</feature>
<keyword evidence="2" id="KW-0812">Transmembrane</keyword>
<feature type="transmembrane region" description="Helical" evidence="2">
    <location>
        <begin position="40"/>
        <end position="56"/>
    </location>
</feature>
<keyword evidence="2" id="KW-1133">Transmembrane helix</keyword>
<organism evidence="3 4">
    <name type="scientific">Streptacidiphilus fuscans</name>
    <dbReference type="NCBI Taxonomy" id="2789292"/>
    <lineage>
        <taxon>Bacteria</taxon>
        <taxon>Bacillati</taxon>
        <taxon>Actinomycetota</taxon>
        <taxon>Actinomycetes</taxon>
        <taxon>Kitasatosporales</taxon>
        <taxon>Streptomycetaceae</taxon>
        <taxon>Streptacidiphilus</taxon>
    </lineage>
</organism>
<keyword evidence="2" id="KW-0472">Membrane</keyword>
<dbReference type="EMBL" id="JADPRT010000007">
    <property type="protein sequence ID" value="MBF9070055.1"/>
    <property type="molecule type" value="Genomic_DNA"/>
</dbReference>
<comment type="caution">
    <text evidence="3">The sequence shown here is derived from an EMBL/GenBank/DDBJ whole genome shotgun (WGS) entry which is preliminary data.</text>
</comment>
<feature type="region of interest" description="Disordered" evidence="1">
    <location>
        <begin position="77"/>
        <end position="99"/>
    </location>
</feature>
<dbReference type="RefSeq" id="WP_196195220.1">
    <property type="nucleotide sequence ID" value="NZ_JADPRT010000007.1"/>
</dbReference>
<proteinExistence type="predicted"/>
<sequence>MTTRGESAADPREAESRPVHAAPAHAAGPGSRPRRGSRRAALIGLLVVSAGIATWAEVHYTGASSAAAGAGSTEVSQDSVGAAAPGDTGGATAPQGNLPDAATMAPVTVNVPVSATNLSAYQETRYALGSAASCLGVMAPTVPGAVVTSCEGYLTADYLSTDHSVLSQVTLFTFADENAASRAQSELADAPASVGMRQPGNAVPGVTAPLAAVQRKVSQVGRFVTVVQSAYATQATGATADLVTPTWYLTAQTANSVMWDE</sequence>
<evidence type="ECO:0000256" key="1">
    <source>
        <dbReference type="SAM" id="MobiDB-lite"/>
    </source>
</evidence>
<evidence type="ECO:0000313" key="4">
    <source>
        <dbReference type="Proteomes" id="UP000657385"/>
    </source>
</evidence>
<keyword evidence="4" id="KW-1185">Reference proteome</keyword>
<protein>
    <submittedName>
        <fullName evidence="3">Uncharacterized protein</fullName>
    </submittedName>
</protein>
<feature type="compositionally biased region" description="Low complexity" evidence="1">
    <location>
        <begin position="81"/>
        <end position="96"/>
    </location>
</feature>
<accession>A0A931FF96</accession>
<gene>
    <name evidence="3" type="ORF">I2501_18695</name>
</gene>
<dbReference type="AlphaFoldDB" id="A0A931FF96"/>